<evidence type="ECO:0000313" key="7">
    <source>
        <dbReference type="Proteomes" id="UP000268652"/>
    </source>
</evidence>
<dbReference type="InterPro" id="IPR011990">
    <property type="entry name" value="TPR-like_helical_dom_sf"/>
</dbReference>
<dbReference type="InterPro" id="IPR027417">
    <property type="entry name" value="P-loop_NTPase"/>
</dbReference>
<dbReference type="GO" id="GO:0005524">
    <property type="term" value="F:ATP binding"/>
    <property type="evidence" value="ECO:0007669"/>
    <property type="project" value="UniProtKB-KW"/>
</dbReference>
<dbReference type="GO" id="GO:0004016">
    <property type="term" value="F:adenylate cyclase activity"/>
    <property type="evidence" value="ECO:0007669"/>
    <property type="project" value="TreeGrafter"/>
</dbReference>
<dbReference type="SUPFAM" id="SSF48452">
    <property type="entry name" value="TPR-like"/>
    <property type="match status" value="1"/>
</dbReference>
<dbReference type="GO" id="GO:0003677">
    <property type="term" value="F:DNA binding"/>
    <property type="evidence" value="ECO:0007669"/>
    <property type="project" value="InterPro"/>
</dbReference>
<dbReference type="EMBL" id="RBDY01000008">
    <property type="protein sequence ID" value="RKN23175.1"/>
    <property type="molecule type" value="Genomic_DNA"/>
</dbReference>
<dbReference type="GO" id="GO:0006355">
    <property type="term" value="P:regulation of DNA-templated transcription"/>
    <property type="evidence" value="ECO:0007669"/>
    <property type="project" value="InterPro"/>
</dbReference>
<dbReference type="PRINTS" id="PR00038">
    <property type="entry name" value="HTHLUXR"/>
</dbReference>
<protein>
    <recommendedName>
        <fullName evidence="4">HTH luxR-type domain-containing protein</fullName>
    </recommendedName>
</protein>
<dbReference type="Proteomes" id="UP000275024">
    <property type="component" value="Unassembled WGS sequence"/>
</dbReference>
<feature type="domain" description="HTH luxR-type" evidence="4">
    <location>
        <begin position="933"/>
        <end position="998"/>
    </location>
</feature>
<dbReference type="InterPro" id="IPR000792">
    <property type="entry name" value="Tscrpt_reg_LuxR_C"/>
</dbReference>
<accession>A0A3A9WTI5</accession>
<sequence length="1005" mass="108518">MLVDVESRSVSPVFVGRGRELAELSKGLGLAGRHEPQAFVIGGEAGVGKTRLLEEFLAGARAAGAVTAVGGCVELGADGLPFAPFAAVLRALHRHFGPELTEAAAGREGELAGLLPELAGAGRPAGDAPDRARLFELTARLLERLAAERPLVVAVEDVHWADRSTRELLGYLVRSVRGARLLLLATYRSDDIHRRHPLRPFLAELDRLRTVRRIELARFTQGEVSAQLAGIIGAPPRPGHALSVFERSEGNAFFVEELATGRPGGGLSQTLRDLLLVRVEALPEEVQEVLRVAAEAGASVEYALLRAVVGLTEPELLAALRAAVGAHLLAPTDDGDGYRFRHALVREAVADDLLPGERARLARRLAEALERERGLVPEDELAARLASHWYHAGDRAKALPAVLDAAAQAYQRYAYAEQLRLLERAMELWDAVPDEARDGLRPVGPVWGYPTDPADQGPLSYVDLLAEATRSAVFSGQPDRTLAMSKRALRLIDERREPLRAAWFWLQRAWVSEGLGRGDGWPELVRAQELVRGLPPSFVPAQVLALTASWQSVGRRSPEVIELAERAVAMARLVGAESTERYARITLACLRTDAGEGEDGLAELFHLLDRILERREISLLGRCLVNVQSALGIQGDFQRAAEFVDTALRLVDRYGLREPRRWLLSNHAHVLVQLGRWREAASTVVAAEHRSMNISPRMFATLTGGQLAALRGDLAEAKARVALARGEITTPDLRPSFVLQLGTVELEIAAVEGRIEAGREAFRAATAPGLPSFTSGLAWILVLTAARVEAECRGLPAADRDRAAALAHVRTVMGGLARTAPVWAAIGAYADAQLRRAEGRDTPDQWAAVVGALEPLGLLHHVAEARYCWAESLLAEGGTLGRERAAEALRPALKTARELEARPLEERARRLVARGRLALTEPEPERTTAGAAGGDASFGLTPRERDVLALVAAGRSNRQIAEELFISPKTASVHVSHILTKLGVSGRGEAAALAHRLQLVPAPGA</sequence>
<dbReference type="SMART" id="SM00421">
    <property type="entry name" value="HTH_LUXR"/>
    <property type="match status" value="1"/>
</dbReference>
<keyword evidence="1" id="KW-0547">Nucleotide-binding</keyword>
<dbReference type="Pfam" id="PF00196">
    <property type="entry name" value="GerE"/>
    <property type="match status" value="1"/>
</dbReference>
<dbReference type="SUPFAM" id="SSF52540">
    <property type="entry name" value="P-loop containing nucleoside triphosphate hydrolases"/>
    <property type="match status" value="1"/>
</dbReference>
<dbReference type="Pfam" id="PF13191">
    <property type="entry name" value="AAA_16"/>
    <property type="match status" value="1"/>
</dbReference>
<proteinExistence type="predicted"/>
<evidence type="ECO:0000313" key="5">
    <source>
        <dbReference type="EMBL" id="RKN09427.1"/>
    </source>
</evidence>
<dbReference type="InterPro" id="IPR041664">
    <property type="entry name" value="AAA_16"/>
</dbReference>
<organism evidence="5 8">
    <name type="scientific">Streptomyces radicis</name>
    <dbReference type="NCBI Taxonomy" id="1750517"/>
    <lineage>
        <taxon>Bacteria</taxon>
        <taxon>Bacillati</taxon>
        <taxon>Actinomycetota</taxon>
        <taxon>Actinomycetes</taxon>
        <taxon>Kitasatosporales</taxon>
        <taxon>Streptomycetaceae</taxon>
        <taxon>Streptomyces</taxon>
    </lineage>
</organism>
<comment type="caution">
    <text evidence="5">The sequence shown here is derived from an EMBL/GenBank/DDBJ whole genome shotgun (WGS) entry which is preliminary data.</text>
</comment>
<reference evidence="7 8" key="1">
    <citation type="submission" date="2018-09" db="EMBL/GenBank/DDBJ databases">
        <title>Streptomyces sp. nov. DS1-2, an endophytic actinomycete isolated from roots of Dendrobium scabrilingue.</title>
        <authorList>
            <person name="Kuncharoen N."/>
            <person name="Kudo T."/>
            <person name="Ohkuma M."/>
            <person name="Yuki M."/>
            <person name="Tanasupawat S."/>
        </authorList>
    </citation>
    <scope>NUCLEOTIDE SEQUENCE [LARGE SCALE GENOMIC DNA]</scope>
    <source>
        <strain evidence="5 8">AZ1-7</strain>
        <strain evidence="6 7">DS1-2</strain>
    </source>
</reference>
<gene>
    <name evidence="6" type="ORF">D7318_14130</name>
    <name evidence="5" type="ORF">D7319_12395</name>
</gene>
<evidence type="ECO:0000313" key="6">
    <source>
        <dbReference type="EMBL" id="RKN23175.1"/>
    </source>
</evidence>
<dbReference type="PANTHER" id="PTHR16305:SF35">
    <property type="entry name" value="TRANSCRIPTIONAL ACTIVATOR DOMAIN"/>
    <property type="match status" value="1"/>
</dbReference>
<evidence type="ECO:0000256" key="3">
    <source>
        <dbReference type="SAM" id="MobiDB-lite"/>
    </source>
</evidence>
<dbReference type="Gene3D" id="1.10.10.10">
    <property type="entry name" value="Winged helix-like DNA-binding domain superfamily/Winged helix DNA-binding domain"/>
    <property type="match status" value="1"/>
</dbReference>
<dbReference type="EMBL" id="RBDX01000008">
    <property type="protein sequence ID" value="RKN09427.1"/>
    <property type="molecule type" value="Genomic_DNA"/>
</dbReference>
<dbReference type="PANTHER" id="PTHR16305">
    <property type="entry name" value="TESTICULAR SOLUBLE ADENYLYL CYCLASE"/>
    <property type="match status" value="1"/>
</dbReference>
<evidence type="ECO:0000313" key="8">
    <source>
        <dbReference type="Proteomes" id="UP000275024"/>
    </source>
</evidence>
<evidence type="ECO:0000256" key="1">
    <source>
        <dbReference type="ARBA" id="ARBA00022741"/>
    </source>
</evidence>
<dbReference type="Proteomes" id="UP000268652">
    <property type="component" value="Unassembled WGS sequence"/>
</dbReference>
<evidence type="ECO:0000256" key="2">
    <source>
        <dbReference type="ARBA" id="ARBA00022840"/>
    </source>
</evidence>
<dbReference type="GO" id="GO:0005737">
    <property type="term" value="C:cytoplasm"/>
    <property type="evidence" value="ECO:0007669"/>
    <property type="project" value="TreeGrafter"/>
</dbReference>
<dbReference type="CDD" id="cd06170">
    <property type="entry name" value="LuxR_C_like"/>
    <property type="match status" value="1"/>
</dbReference>
<dbReference type="Gene3D" id="1.25.40.10">
    <property type="entry name" value="Tetratricopeptide repeat domain"/>
    <property type="match status" value="1"/>
</dbReference>
<dbReference type="InterPro" id="IPR036388">
    <property type="entry name" value="WH-like_DNA-bd_sf"/>
</dbReference>
<dbReference type="OrthoDB" id="5476461at2"/>
<dbReference type="InterPro" id="IPR016032">
    <property type="entry name" value="Sig_transdc_resp-reg_C-effctor"/>
</dbReference>
<evidence type="ECO:0000259" key="4">
    <source>
        <dbReference type="PROSITE" id="PS50043"/>
    </source>
</evidence>
<dbReference type="SUPFAM" id="SSF46894">
    <property type="entry name" value="C-terminal effector domain of the bipartite response regulators"/>
    <property type="match status" value="1"/>
</dbReference>
<dbReference type="AlphaFoldDB" id="A0A3A9WTI5"/>
<dbReference type="PROSITE" id="PS50043">
    <property type="entry name" value="HTH_LUXR_2"/>
    <property type="match status" value="1"/>
</dbReference>
<keyword evidence="7" id="KW-1185">Reference proteome</keyword>
<keyword evidence="2" id="KW-0067">ATP-binding</keyword>
<feature type="region of interest" description="Disordered" evidence="3">
    <location>
        <begin position="917"/>
        <end position="937"/>
    </location>
</feature>
<name>A0A3A9WTI5_9ACTN</name>
<dbReference type="RefSeq" id="WP_120697357.1">
    <property type="nucleotide sequence ID" value="NZ_RBDX01000008.1"/>
</dbReference>